<comment type="caution">
    <text evidence="3">The sequence shown here is derived from an EMBL/GenBank/DDBJ whole genome shotgun (WGS) entry which is preliminary data.</text>
</comment>
<dbReference type="GO" id="GO:0004190">
    <property type="term" value="F:aspartic-type endopeptidase activity"/>
    <property type="evidence" value="ECO:0007669"/>
    <property type="project" value="InterPro"/>
</dbReference>
<evidence type="ECO:0000256" key="1">
    <source>
        <dbReference type="SAM" id="Phobius"/>
    </source>
</evidence>
<keyword evidence="1" id="KW-0812">Transmembrane</keyword>
<dbReference type="Gene3D" id="1.20.120.1220">
    <property type="match status" value="1"/>
</dbReference>
<evidence type="ECO:0000313" key="3">
    <source>
        <dbReference type="EMBL" id="NVD43537.1"/>
    </source>
</evidence>
<feature type="transmembrane region" description="Helical" evidence="1">
    <location>
        <begin position="43"/>
        <end position="61"/>
    </location>
</feature>
<dbReference type="Pfam" id="PF01478">
    <property type="entry name" value="Peptidase_A24"/>
    <property type="match status" value="1"/>
</dbReference>
<dbReference type="AlphaFoldDB" id="A0A850GYU1"/>
<keyword evidence="1" id="KW-0472">Membrane</keyword>
<feature type="transmembrane region" description="Helical" evidence="1">
    <location>
        <begin position="114"/>
        <end position="132"/>
    </location>
</feature>
<proteinExistence type="predicted"/>
<dbReference type="Proteomes" id="UP000561438">
    <property type="component" value="Unassembled WGS sequence"/>
</dbReference>
<keyword evidence="4" id="KW-1185">Reference proteome</keyword>
<gene>
    <name evidence="3" type="ORF">HUV48_00715</name>
</gene>
<name>A0A850GYU1_9SPHN</name>
<dbReference type="EMBL" id="JABWGV010000001">
    <property type="protein sequence ID" value="NVD43537.1"/>
    <property type="molecule type" value="Genomic_DNA"/>
</dbReference>
<feature type="transmembrane region" description="Helical" evidence="1">
    <location>
        <begin position="81"/>
        <end position="102"/>
    </location>
</feature>
<evidence type="ECO:0000313" key="4">
    <source>
        <dbReference type="Proteomes" id="UP000561438"/>
    </source>
</evidence>
<dbReference type="InterPro" id="IPR000045">
    <property type="entry name" value="Prepilin_IV_endopep_pep"/>
</dbReference>
<organism evidence="3 4">
    <name type="scientific">Qipengyuania atrilutea</name>
    <dbReference type="NCBI Taxonomy" id="2744473"/>
    <lineage>
        <taxon>Bacteria</taxon>
        <taxon>Pseudomonadati</taxon>
        <taxon>Pseudomonadota</taxon>
        <taxon>Alphaproteobacteria</taxon>
        <taxon>Sphingomonadales</taxon>
        <taxon>Erythrobacteraceae</taxon>
        <taxon>Qipengyuania</taxon>
    </lineage>
</organism>
<feature type="transmembrane region" description="Helical" evidence="1">
    <location>
        <begin position="12"/>
        <end position="31"/>
    </location>
</feature>
<protein>
    <submittedName>
        <fullName evidence="3">Prepilin peptidase</fullName>
    </submittedName>
</protein>
<sequence>MAAAGYDLVRRVIPNWLNLIVLVTGAVWAFYDPNAGDAWSHIAHFAIALVAGMLLFKFGAWGGGDGKLYAACAVSLPLQAAPLFALTTAVAGVLLVVAFGIVRRVSKMSSSLSALPYGVAIAVGAICTHLIFA</sequence>
<reference evidence="3 4" key="1">
    <citation type="submission" date="2020-06" db="EMBL/GenBank/DDBJ databases">
        <title>Altererythrobacter sp. HHU K3-1.</title>
        <authorList>
            <person name="Zhang D."/>
            <person name="Xue H."/>
        </authorList>
    </citation>
    <scope>NUCLEOTIDE SEQUENCE [LARGE SCALE GENOMIC DNA]</scope>
    <source>
        <strain evidence="3 4">HHU K3-1</strain>
    </source>
</reference>
<dbReference type="GO" id="GO:0016020">
    <property type="term" value="C:membrane"/>
    <property type="evidence" value="ECO:0007669"/>
    <property type="project" value="InterPro"/>
</dbReference>
<evidence type="ECO:0000259" key="2">
    <source>
        <dbReference type="Pfam" id="PF01478"/>
    </source>
</evidence>
<keyword evidence="1" id="KW-1133">Transmembrane helix</keyword>
<feature type="domain" description="Prepilin type IV endopeptidase peptidase" evidence="2">
    <location>
        <begin position="2"/>
        <end position="96"/>
    </location>
</feature>
<accession>A0A850GYU1</accession>